<organism evidence="2 3">
    <name type="scientific">Durusdinium trenchii</name>
    <dbReference type="NCBI Taxonomy" id="1381693"/>
    <lineage>
        <taxon>Eukaryota</taxon>
        <taxon>Sar</taxon>
        <taxon>Alveolata</taxon>
        <taxon>Dinophyceae</taxon>
        <taxon>Suessiales</taxon>
        <taxon>Symbiodiniaceae</taxon>
        <taxon>Durusdinium</taxon>
    </lineage>
</organism>
<gene>
    <name evidence="2" type="ORF">SCF082_LOCUS12631</name>
</gene>
<dbReference type="Gene3D" id="2.130.10.10">
    <property type="entry name" value="YVTN repeat-like/Quinoprotein amine dehydrogenase"/>
    <property type="match status" value="2"/>
</dbReference>
<accession>A0ABP0JL70</accession>
<feature type="domain" description="Pyrrolo-quinoline quinone repeat" evidence="1">
    <location>
        <begin position="45"/>
        <end position="200"/>
    </location>
</feature>
<dbReference type="PANTHER" id="PTHR34512:SF30">
    <property type="entry name" value="OUTER MEMBRANE PROTEIN ASSEMBLY FACTOR BAMB"/>
    <property type="match status" value="1"/>
</dbReference>
<evidence type="ECO:0000313" key="3">
    <source>
        <dbReference type="Proteomes" id="UP001642464"/>
    </source>
</evidence>
<comment type="caution">
    <text evidence="2">The sequence shown here is derived from an EMBL/GenBank/DDBJ whole genome shotgun (WGS) entry which is preliminary data.</text>
</comment>
<name>A0ABP0JL70_9DINO</name>
<keyword evidence="3" id="KW-1185">Reference proteome</keyword>
<protein>
    <submittedName>
        <fullName evidence="2">Outer membrane biogenesis protein BamB</fullName>
    </submittedName>
</protein>
<dbReference type="InterPro" id="IPR002372">
    <property type="entry name" value="PQQ_rpt_dom"/>
</dbReference>
<evidence type="ECO:0000313" key="2">
    <source>
        <dbReference type="EMBL" id="CAK9015152.1"/>
    </source>
</evidence>
<dbReference type="InterPro" id="IPR011047">
    <property type="entry name" value="Quinoprotein_ADH-like_sf"/>
</dbReference>
<dbReference type="Proteomes" id="UP001642464">
    <property type="component" value="Unassembled WGS sequence"/>
</dbReference>
<dbReference type="PANTHER" id="PTHR34512">
    <property type="entry name" value="CELL SURFACE PROTEIN"/>
    <property type="match status" value="1"/>
</dbReference>
<proteinExistence type="predicted"/>
<evidence type="ECO:0000259" key="1">
    <source>
        <dbReference type="Pfam" id="PF13360"/>
    </source>
</evidence>
<dbReference type="InterPro" id="IPR015943">
    <property type="entry name" value="WD40/YVTN_repeat-like_dom_sf"/>
</dbReference>
<feature type="non-terminal residue" evidence="2">
    <location>
        <position position="1"/>
    </location>
</feature>
<dbReference type="SUPFAM" id="SSF50998">
    <property type="entry name" value="Quinoprotein alcohol dehydrogenase-like"/>
    <property type="match status" value="1"/>
</dbReference>
<dbReference type="EMBL" id="CAXAMM010007720">
    <property type="protein sequence ID" value="CAK9015152.1"/>
    <property type="molecule type" value="Genomic_DNA"/>
</dbReference>
<dbReference type="SMART" id="SM00564">
    <property type="entry name" value="PQQ"/>
    <property type="match status" value="2"/>
</dbReference>
<dbReference type="Pfam" id="PF13360">
    <property type="entry name" value="PQQ_2"/>
    <property type="match status" value="1"/>
</dbReference>
<reference evidence="2 3" key="1">
    <citation type="submission" date="2024-02" db="EMBL/GenBank/DDBJ databases">
        <authorList>
            <person name="Chen Y."/>
            <person name="Shah S."/>
            <person name="Dougan E. K."/>
            <person name="Thang M."/>
            <person name="Chan C."/>
        </authorList>
    </citation>
    <scope>NUCLEOTIDE SEQUENCE [LARGE SCALE GENOMIC DNA]</scope>
</reference>
<sequence>KCHSIGVRLRTCCGKPPFPDGGHGSPTVVGDRIYLATADEEREVQSVLCYDRGTGREIWKTDVHVGHLTKKGNKKSTQASASVACDGERLFINFLNNDAVFTTALDLDGQQLWQTRITDYVVHQGYGSSPAIYGPLVLVTADNKGGHDRPATPNYPSPIIHDVAGRTQLLLTGCDLVSSFDPLSGNLLWEIEGATTECVTSTVVCGDLMFTSGGYPKNHIAAVRADGSGDIAWEIGTRNYVPSLLVYDGYLYASTDAGVAMCWRCNDGAEMWKGRLGGTFTSSPVLVGDKILATNEAGESFWFAATPEEFKLIGKNRLGDQAFATPTICGNRIYHRAAEVEEGVRKEYLYCIGKRAPR</sequence>
<dbReference type="InterPro" id="IPR018391">
    <property type="entry name" value="PQQ_b-propeller_rpt"/>
</dbReference>